<dbReference type="GO" id="GO:0004252">
    <property type="term" value="F:serine-type endopeptidase activity"/>
    <property type="evidence" value="ECO:0007669"/>
    <property type="project" value="UniProtKB-UniRule"/>
</dbReference>
<dbReference type="InterPro" id="IPR045051">
    <property type="entry name" value="SBT"/>
</dbReference>
<dbReference type="InterPro" id="IPR037045">
    <property type="entry name" value="S8pro/Inhibitor_I9_sf"/>
</dbReference>
<keyword evidence="16" id="KW-1185">Reference proteome</keyword>
<sequence>MGSHKALAISFLAFLLCLCSVAKGGNSQLQTYIVHVHPPESTVFASDGDRKSWYRSFLPTTSASGDDGSRMIYSYENLASGFAARLTKEEVKDMEKKDGFISANPDRLLQLLTTRTPSFLGLQPQPKAWVRKNHGEGVVIGVLDTGVVPSHPSFSGEGMAPPPAKWKGRCEFQASECNNKLIGARAFLSGAMAMEGAGAVPMSPLDDNGHGTHIAGTAAGAAVKNASVLGQAGGTAVGMAPKAHLAIYKVCTGKGCAVSDVLAGYDTAVADGVDVISISLGHHGVPFFQDEVAVGTFRAMEKGVFVSCAAGNDGPGSSTLSNDAPWMLTVGASTIDRNIRATVKLGNGTAPIVGESLYQPKDFPSTPLPLVDAGAGGESGAAFCGNGSLNGLDVKGKVVLCERGAGIIQVAKGEVVKAAGGAAMILMNDKPSEFSTLVEAHVLPASHVTYADGLKIRAYIASSSKPTATILFQGTIVGTSPAPAMASFSSRGPSTVSRGILKPDITGPGVSIIAAWASAIGPPSAAGSTGPFFNVKSGTSMSTPHLSGIVALIKRKHPDWSPAAIKSAIMTTASVFSQSRKRIVDETLLPADFFAMGAGHVNPVRAVDPGLVYDLHANDYISYLCGLNYTSKQVGLVVGRPTDCSKAGSIAGKDLNYPSISVSLGTKGGNVTVKRTVRNVGLAANSVYRAKVEVPKHVSVCVEPKMLAFHRLNQELSFTVTISSGPQESGVAEGQLSWVGGGHYVVRSPISITHE</sequence>
<evidence type="ECO:0000259" key="12">
    <source>
        <dbReference type="Pfam" id="PF00082"/>
    </source>
</evidence>
<evidence type="ECO:0000256" key="8">
    <source>
        <dbReference type="ARBA" id="ARBA00023180"/>
    </source>
</evidence>
<dbReference type="InterPro" id="IPR034197">
    <property type="entry name" value="Peptidases_S8_3"/>
</dbReference>
<dbReference type="InterPro" id="IPR000209">
    <property type="entry name" value="Peptidase_S8/S53_dom"/>
</dbReference>
<evidence type="ECO:0000256" key="2">
    <source>
        <dbReference type="ARBA" id="ARBA00011073"/>
    </source>
</evidence>
<evidence type="ECO:0000256" key="3">
    <source>
        <dbReference type="ARBA" id="ARBA00022525"/>
    </source>
</evidence>
<dbReference type="InterPro" id="IPR022398">
    <property type="entry name" value="Peptidase_S8_His-AS"/>
</dbReference>
<evidence type="ECO:0000256" key="10">
    <source>
        <dbReference type="PROSITE-ProRule" id="PRU01240"/>
    </source>
</evidence>
<evidence type="ECO:0000313" key="16">
    <source>
        <dbReference type="Proteomes" id="UP000228380"/>
    </source>
</evidence>
<evidence type="ECO:0000256" key="11">
    <source>
        <dbReference type="SAM" id="SignalP"/>
    </source>
</evidence>
<feature type="active site" description="Charge relay system" evidence="9 10">
    <location>
        <position position="210"/>
    </location>
</feature>
<dbReference type="PROSITE" id="PS00137">
    <property type="entry name" value="SUBTILASE_HIS"/>
    <property type="match status" value="1"/>
</dbReference>
<comment type="similarity">
    <text evidence="2 10">Belongs to the peptidase S8 family.</text>
</comment>
<keyword evidence="7 10" id="KW-0720">Serine protease</keyword>
<dbReference type="Gene3D" id="3.30.70.80">
    <property type="entry name" value="Peptidase S8 propeptide/proteinase inhibitor I9"/>
    <property type="match status" value="1"/>
</dbReference>
<dbReference type="OrthoDB" id="206201at2759"/>
<feature type="domain" description="Inhibitor I9" evidence="14">
    <location>
        <begin position="31"/>
        <end position="111"/>
    </location>
</feature>
<keyword evidence="4 10" id="KW-0645">Protease</keyword>
<evidence type="ECO:0000256" key="9">
    <source>
        <dbReference type="PIRSR" id="PIRSR615500-1"/>
    </source>
</evidence>
<dbReference type="GO" id="GO:0005576">
    <property type="term" value="C:extracellular region"/>
    <property type="evidence" value="ECO:0007669"/>
    <property type="project" value="UniProtKB-SubCell"/>
</dbReference>
<evidence type="ECO:0000256" key="6">
    <source>
        <dbReference type="ARBA" id="ARBA00022801"/>
    </source>
</evidence>
<dbReference type="InterPro" id="IPR003137">
    <property type="entry name" value="PA_domain"/>
</dbReference>
<comment type="subcellular location">
    <subcellularLocation>
        <location evidence="1">Secreted</location>
    </subcellularLocation>
</comment>
<dbReference type="CDD" id="cd02120">
    <property type="entry name" value="PA_subtilisin_like"/>
    <property type="match status" value="1"/>
</dbReference>
<dbReference type="InterPro" id="IPR041469">
    <property type="entry name" value="Subtilisin-like_FN3"/>
</dbReference>
<evidence type="ECO:0000259" key="14">
    <source>
        <dbReference type="Pfam" id="PF05922"/>
    </source>
</evidence>
<dbReference type="PANTHER" id="PTHR10795">
    <property type="entry name" value="PROPROTEIN CONVERTASE SUBTILISIN/KEXIN"/>
    <property type="match status" value="1"/>
</dbReference>
<feature type="domain" description="Peptidase S8/S53" evidence="12">
    <location>
        <begin position="135"/>
        <end position="578"/>
    </location>
</feature>
<dbReference type="InterPro" id="IPR046450">
    <property type="entry name" value="PA_dom_sf"/>
</dbReference>
<dbReference type="Proteomes" id="UP000228380">
    <property type="component" value="Chromosome 5"/>
</dbReference>
<reference evidence="17" key="2">
    <citation type="submission" date="2025-08" db="UniProtKB">
        <authorList>
            <consortium name="RefSeq"/>
        </authorList>
    </citation>
    <scope>IDENTIFICATION</scope>
    <source>
        <tissue evidence="17">Young leaves</tissue>
    </source>
</reference>
<proteinExistence type="inferred from homology"/>
<dbReference type="Gene3D" id="3.50.30.30">
    <property type="match status" value="1"/>
</dbReference>
<evidence type="ECO:0000256" key="1">
    <source>
        <dbReference type="ARBA" id="ARBA00004613"/>
    </source>
</evidence>
<accession>A0A8B7D1Z2</accession>
<protein>
    <submittedName>
        <fullName evidence="17">Subtilisin-like protease 4</fullName>
    </submittedName>
</protein>
<dbReference type="Gene3D" id="3.40.50.200">
    <property type="entry name" value="Peptidase S8/S53 domain"/>
    <property type="match status" value="1"/>
</dbReference>
<feature type="active site" description="Charge relay system" evidence="9 10">
    <location>
        <position position="540"/>
    </location>
</feature>
<feature type="active site" description="Charge relay system" evidence="9 10">
    <location>
        <position position="144"/>
    </location>
</feature>
<name>A0A8B7D1Z2_PHODC</name>
<dbReference type="InterPro" id="IPR015500">
    <property type="entry name" value="Peptidase_S8_subtilisin-rel"/>
</dbReference>
<dbReference type="FunFam" id="3.40.50.200:FF:000006">
    <property type="entry name" value="Subtilisin-like protease SBT1.5"/>
    <property type="match status" value="1"/>
</dbReference>
<keyword evidence="3" id="KW-0964">Secreted</keyword>
<feature type="domain" description="Subtilisin-like protease fibronectin type-III" evidence="15">
    <location>
        <begin position="654"/>
        <end position="752"/>
    </location>
</feature>
<dbReference type="PROSITE" id="PS00136">
    <property type="entry name" value="SUBTILASE_ASP"/>
    <property type="match status" value="1"/>
</dbReference>
<evidence type="ECO:0000259" key="13">
    <source>
        <dbReference type="Pfam" id="PF02225"/>
    </source>
</evidence>
<dbReference type="PRINTS" id="PR00723">
    <property type="entry name" value="SUBTILISIN"/>
</dbReference>
<dbReference type="InterPro" id="IPR010259">
    <property type="entry name" value="S8pro/Inhibitor_I9"/>
</dbReference>
<dbReference type="FunFam" id="3.50.30.30:FF:000005">
    <property type="entry name" value="subtilisin-like protease SBT1.5"/>
    <property type="match status" value="1"/>
</dbReference>
<gene>
    <name evidence="17" type="primary">LOC103722364</name>
</gene>
<dbReference type="AlphaFoldDB" id="A0A8B7D1Z2"/>
<dbReference type="Gene3D" id="2.60.40.2310">
    <property type="match status" value="1"/>
</dbReference>
<dbReference type="Pfam" id="PF05922">
    <property type="entry name" value="Inhibitor_I9"/>
    <property type="match status" value="1"/>
</dbReference>
<evidence type="ECO:0000256" key="5">
    <source>
        <dbReference type="ARBA" id="ARBA00022729"/>
    </source>
</evidence>
<feature type="domain" description="PA" evidence="13">
    <location>
        <begin position="369"/>
        <end position="456"/>
    </location>
</feature>
<dbReference type="InterPro" id="IPR036852">
    <property type="entry name" value="Peptidase_S8/S53_dom_sf"/>
</dbReference>
<dbReference type="RefSeq" id="XP_008811118.2">
    <property type="nucleotide sequence ID" value="XM_008812896.2"/>
</dbReference>
<evidence type="ECO:0000313" key="17">
    <source>
        <dbReference type="RefSeq" id="XP_008811118.2"/>
    </source>
</evidence>
<keyword evidence="5 11" id="KW-0732">Signal</keyword>
<dbReference type="KEGG" id="pda:103722364"/>
<feature type="chain" id="PRO_5034372782" evidence="11">
    <location>
        <begin position="25"/>
        <end position="755"/>
    </location>
</feature>
<dbReference type="Pfam" id="PF02225">
    <property type="entry name" value="PA"/>
    <property type="match status" value="1"/>
</dbReference>
<dbReference type="GeneID" id="103722364"/>
<evidence type="ECO:0000256" key="4">
    <source>
        <dbReference type="ARBA" id="ARBA00022670"/>
    </source>
</evidence>
<reference evidence="16" key="1">
    <citation type="journal article" date="2019" name="Nat. Commun.">
        <title>Genome-wide association mapping of date palm fruit traits.</title>
        <authorList>
            <person name="Hazzouri K.M."/>
            <person name="Gros-Balthazard M."/>
            <person name="Flowers J.M."/>
            <person name="Copetti D."/>
            <person name="Lemansour A."/>
            <person name="Lebrun M."/>
            <person name="Masmoudi K."/>
            <person name="Ferrand S."/>
            <person name="Dhar M.I."/>
            <person name="Fresquez Z.A."/>
            <person name="Rosas U."/>
            <person name="Zhang J."/>
            <person name="Talag J."/>
            <person name="Lee S."/>
            <person name="Kudrna D."/>
            <person name="Powell R.F."/>
            <person name="Leitch I.J."/>
            <person name="Krueger R.R."/>
            <person name="Wing R.A."/>
            <person name="Amiri K.M.A."/>
            <person name="Purugganan M.D."/>
        </authorList>
    </citation>
    <scope>NUCLEOTIDE SEQUENCE [LARGE SCALE GENOMIC DNA]</scope>
    <source>
        <strain evidence="16">cv. Khalas</strain>
    </source>
</reference>
<dbReference type="SUPFAM" id="SSF52743">
    <property type="entry name" value="Subtilisin-like"/>
    <property type="match status" value="1"/>
</dbReference>
<evidence type="ECO:0000256" key="7">
    <source>
        <dbReference type="ARBA" id="ARBA00022825"/>
    </source>
</evidence>
<keyword evidence="6 10" id="KW-0378">Hydrolase</keyword>
<keyword evidence="8" id="KW-0325">Glycoprotein</keyword>
<dbReference type="Pfam" id="PF17766">
    <property type="entry name" value="fn3_6"/>
    <property type="match status" value="1"/>
</dbReference>
<dbReference type="Pfam" id="PF00082">
    <property type="entry name" value="Peptidase_S8"/>
    <property type="match status" value="1"/>
</dbReference>
<dbReference type="SUPFAM" id="SSF52025">
    <property type="entry name" value="PA domain"/>
    <property type="match status" value="1"/>
</dbReference>
<dbReference type="GO" id="GO:0006508">
    <property type="term" value="P:proteolysis"/>
    <property type="evidence" value="ECO:0007669"/>
    <property type="project" value="UniProtKB-KW"/>
</dbReference>
<feature type="signal peptide" evidence="11">
    <location>
        <begin position="1"/>
        <end position="24"/>
    </location>
</feature>
<organism evidence="16 17">
    <name type="scientific">Phoenix dactylifera</name>
    <name type="common">Date palm</name>
    <dbReference type="NCBI Taxonomy" id="42345"/>
    <lineage>
        <taxon>Eukaryota</taxon>
        <taxon>Viridiplantae</taxon>
        <taxon>Streptophyta</taxon>
        <taxon>Embryophyta</taxon>
        <taxon>Tracheophyta</taxon>
        <taxon>Spermatophyta</taxon>
        <taxon>Magnoliopsida</taxon>
        <taxon>Liliopsida</taxon>
        <taxon>Arecaceae</taxon>
        <taxon>Coryphoideae</taxon>
        <taxon>Phoeniceae</taxon>
        <taxon>Phoenix</taxon>
    </lineage>
</organism>
<dbReference type="PROSITE" id="PS51892">
    <property type="entry name" value="SUBTILASE"/>
    <property type="match status" value="1"/>
</dbReference>
<dbReference type="CDD" id="cd04852">
    <property type="entry name" value="Peptidases_S8_3"/>
    <property type="match status" value="1"/>
</dbReference>
<evidence type="ECO:0000259" key="15">
    <source>
        <dbReference type="Pfam" id="PF17766"/>
    </source>
</evidence>
<dbReference type="InterPro" id="IPR023827">
    <property type="entry name" value="Peptidase_S8_Asp-AS"/>
</dbReference>